<dbReference type="RefSeq" id="WP_130550405.1">
    <property type="nucleotide sequence ID" value="NZ_SHMC01000002.1"/>
</dbReference>
<evidence type="ECO:0000256" key="4">
    <source>
        <dbReference type="ARBA" id="ARBA00022964"/>
    </source>
</evidence>
<dbReference type="InterPro" id="IPR032710">
    <property type="entry name" value="NTF2-like_dom_sf"/>
</dbReference>
<dbReference type="PANTHER" id="PTHR41534">
    <property type="entry name" value="BLR3401 PROTEIN"/>
    <property type="match status" value="1"/>
</dbReference>
<dbReference type="Pfam" id="PF00866">
    <property type="entry name" value="Ring_hydroxyl_B"/>
    <property type="match status" value="1"/>
</dbReference>
<evidence type="ECO:0000313" key="7">
    <source>
        <dbReference type="Proteomes" id="UP000292627"/>
    </source>
</evidence>
<dbReference type="AlphaFoldDB" id="A0A4Q8LD89"/>
<dbReference type="GO" id="GO:0051213">
    <property type="term" value="F:dioxygenase activity"/>
    <property type="evidence" value="ECO:0007669"/>
    <property type="project" value="UniProtKB-KW"/>
</dbReference>
<name>A0A4Q8LD89_9GAMM</name>
<comment type="similarity">
    <text evidence="2">Belongs to the bacterial ring-hydroxylating dioxygenase beta subunit family.</text>
</comment>
<evidence type="ECO:0000256" key="5">
    <source>
        <dbReference type="ARBA" id="ARBA00023002"/>
    </source>
</evidence>
<accession>A0A4Q8LD89</accession>
<sequence length="168" mass="18892">MSAVTALAPQARTISLEEASEFIWLEADLLDHNDYPAWLALWSDTGHYVIPIEPDETDFENTLNVAYDDAQMRTMRTRRLSGGFTISAAPAARTVRTVSRFRVTRRGEGLLELRAAMVLVEQRLQVQRLYAAEVEYRLLADGDGLKLDQKVVRLVNSSDALHALGYLL</sequence>
<dbReference type="SUPFAM" id="SSF54427">
    <property type="entry name" value="NTF2-like"/>
    <property type="match status" value="1"/>
</dbReference>
<dbReference type="Gene3D" id="3.10.450.50">
    <property type="match status" value="1"/>
</dbReference>
<evidence type="ECO:0000256" key="1">
    <source>
        <dbReference type="ARBA" id="ARBA00005211"/>
    </source>
</evidence>
<comment type="pathway">
    <text evidence="1">Aromatic compound metabolism.</text>
</comment>
<evidence type="ECO:0000313" key="6">
    <source>
        <dbReference type="EMBL" id="TAA26530.1"/>
    </source>
</evidence>
<dbReference type="Proteomes" id="UP000292627">
    <property type="component" value="Unassembled WGS sequence"/>
</dbReference>
<proteinExistence type="inferred from homology"/>
<dbReference type="OrthoDB" id="7446267at2"/>
<dbReference type="EMBL" id="SHMC01000002">
    <property type="protein sequence ID" value="TAA26530.1"/>
    <property type="molecule type" value="Genomic_DNA"/>
</dbReference>
<organism evidence="6 7">
    <name type="scientific">Pseudoxanthomonas winnipegensis</name>
    <dbReference type="NCBI Taxonomy" id="2480810"/>
    <lineage>
        <taxon>Bacteria</taxon>
        <taxon>Pseudomonadati</taxon>
        <taxon>Pseudomonadota</taxon>
        <taxon>Gammaproteobacteria</taxon>
        <taxon>Lysobacterales</taxon>
        <taxon>Lysobacteraceae</taxon>
        <taxon>Pseudoxanthomonas</taxon>
    </lineage>
</organism>
<gene>
    <name evidence="6" type="ORF">EA660_04660</name>
</gene>
<evidence type="ECO:0000256" key="2">
    <source>
        <dbReference type="ARBA" id="ARBA00009570"/>
    </source>
</evidence>
<dbReference type="PANTHER" id="PTHR41534:SF2">
    <property type="entry name" value="3-PHENYLPROPIONATE_CINNAMIC ACID DIOXYGENASE SUBUNIT BETA"/>
    <property type="match status" value="1"/>
</dbReference>
<keyword evidence="3" id="KW-0058">Aromatic hydrocarbons catabolism</keyword>
<evidence type="ECO:0008006" key="8">
    <source>
        <dbReference type="Google" id="ProtNLM"/>
    </source>
</evidence>
<reference evidence="6 7" key="1">
    <citation type="submission" date="2019-02" db="EMBL/GenBank/DDBJ databases">
        <title>WGS of Pseudoxanthomonas species novum from clinical isolates.</title>
        <authorList>
            <person name="Bernier A.-M."/>
            <person name="Bernard K."/>
            <person name="Vachon A."/>
        </authorList>
    </citation>
    <scope>NUCLEOTIDE SEQUENCE [LARGE SCALE GENOMIC DNA]</scope>
    <source>
        <strain evidence="6 7">NML171200</strain>
    </source>
</reference>
<comment type="caution">
    <text evidence="6">The sequence shown here is derived from an EMBL/GenBank/DDBJ whole genome shotgun (WGS) entry which is preliminary data.</text>
</comment>
<keyword evidence="5" id="KW-0560">Oxidoreductase</keyword>
<protein>
    <recommendedName>
        <fullName evidence="8">3-phenylpropionate/cinnamic acid dioxygenase, small subunit</fullName>
    </recommendedName>
</protein>
<keyword evidence="4" id="KW-0223">Dioxygenase</keyword>
<dbReference type="InterPro" id="IPR000391">
    <property type="entry name" value="Rng_hydr_dOase-bsu"/>
</dbReference>
<dbReference type="GO" id="GO:0019380">
    <property type="term" value="P:3-phenylpropionate catabolic process"/>
    <property type="evidence" value="ECO:0007669"/>
    <property type="project" value="TreeGrafter"/>
</dbReference>
<evidence type="ECO:0000256" key="3">
    <source>
        <dbReference type="ARBA" id="ARBA00022797"/>
    </source>
</evidence>